<accession>A0A918RFF8</accession>
<evidence type="ECO:0000313" key="2">
    <source>
        <dbReference type="Proteomes" id="UP000614811"/>
    </source>
</evidence>
<proteinExistence type="predicted"/>
<dbReference type="RefSeq" id="WP_189398088.1">
    <property type="nucleotide sequence ID" value="NZ_BMXA01000001.1"/>
</dbReference>
<organism evidence="1 2">
    <name type="scientific">Arenicella chitinivorans</name>
    <dbReference type="NCBI Taxonomy" id="1329800"/>
    <lineage>
        <taxon>Bacteria</taxon>
        <taxon>Pseudomonadati</taxon>
        <taxon>Pseudomonadota</taxon>
        <taxon>Gammaproteobacteria</taxon>
        <taxon>Arenicellales</taxon>
        <taxon>Arenicellaceae</taxon>
        <taxon>Arenicella</taxon>
    </lineage>
</organism>
<dbReference type="InterPro" id="IPR014469">
    <property type="entry name" value="DUF2271"/>
</dbReference>
<dbReference type="EMBL" id="BMXA01000001">
    <property type="protein sequence ID" value="GGZ96879.1"/>
    <property type="molecule type" value="Genomic_DNA"/>
</dbReference>
<evidence type="ECO:0000313" key="1">
    <source>
        <dbReference type="EMBL" id="GGZ96879.1"/>
    </source>
</evidence>
<keyword evidence="2" id="KW-1185">Reference proteome</keyword>
<gene>
    <name evidence="1" type="ORF">GCM10008090_01400</name>
</gene>
<dbReference type="Proteomes" id="UP000614811">
    <property type="component" value="Unassembled WGS sequence"/>
</dbReference>
<dbReference type="PIRSF" id="PIRSF014995">
    <property type="entry name" value="UCP014995"/>
    <property type="match status" value="1"/>
</dbReference>
<dbReference type="Pfam" id="PF10029">
    <property type="entry name" value="DUF2271"/>
    <property type="match status" value="1"/>
</dbReference>
<reference evidence="1" key="1">
    <citation type="journal article" date="2014" name="Int. J. Syst. Evol. Microbiol.">
        <title>Complete genome sequence of Corynebacterium casei LMG S-19264T (=DSM 44701T), isolated from a smear-ripened cheese.</title>
        <authorList>
            <consortium name="US DOE Joint Genome Institute (JGI-PGF)"/>
            <person name="Walter F."/>
            <person name="Albersmeier A."/>
            <person name="Kalinowski J."/>
            <person name="Ruckert C."/>
        </authorList>
    </citation>
    <scope>NUCLEOTIDE SEQUENCE</scope>
    <source>
        <strain evidence="1">KCTC 12711</strain>
    </source>
</reference>
<dbReference type="AlphaFoldDB" id="A0A918RFF8"/>
<reference evidence="1" key="2">
    <citation type="submission" date="2020-09" db="EMBL/GenBank/DDBJ databases">
        <authorList>
            <person name="Sun Q."/>
            <person name="Kim S."/>
        </authorList>
    </citation>
    <scope>NUCLEOTIDE SEQUENCE</scope>
    <source>
        <strain evidence="1">KCTC 12711</strain>
    </source>
</reference>
<protein>
    <recommendedName>
        <fullName evidence="3">DUF2271 domain-containing protein</fullName>
    </recommendedName>
</protein>
<comment type="caution">
    <text evidence="1">The sequence shown here is derived from an EMBL/GenBank/DDBJ whole genome shotgun (WGS) entry which is preliminary data.</text>
</comment>
<sequence length="168" mass="18576">MSAFRSLGIGGGKTLAIAGCLISAMASAESISLSVTVPELEVDPYHRPYVAVWLETPQRKGVEVISVWYEQDEWLKDLRQWWRKLGRADATAYQGVTGATRKPGTYTYEWQVPEGITAGDYVLCFEASREAGGRDFLRQTVYLGAGTPQAYQLTGNYEFGEIAISIQP</sequence>
<name>A0A918RFF8_9GAMM</name>
<evidence type="ECO:0008006" key="3">
    <source>
        <dbReference type="Google" id="ProtNLM"/>
    </source>
</evidence>